<dbReference type="GO" id="GO:0005886">
    <property type="term" value="C:plasma membrane"/>
    <property type="evidence" value="ECO:0007669"/>
    <property type="project" value="UniProtKB-SubCell"/>
</dbReference>
<dbReference type="Proteomes" id="UP000605361">
    <property type="component" value="Unassembled WGS sequence"/>
</dbReference>
<dbReference type="InterPro" id="IPR052053">
    <property type="entry name" value="IM_YidH-like"/>
</dbReference>
<feature type="transmembrane region" description="Helical" evidence="6">
    <location>
        <begin position="28"/>
        <end position="49"/>
    </location>
</feature>
<keyword evidence="2" id="KW-1003">Cell membrane</keyword>
<evidence type="ECO:0000256" key="2">
    <source>
        <dbReference type="ARBA" id="ARBA00022475"/>
    </source>
</evidence>
<name>A0A931A2J6_9ACTN</name>
<feature type="transmembrane region" description="Helical" evidence="6">
    <location>
        <begin position="102"/>
        <end position="120"/>
    </location>
</feature>
<protein>
    <submittedName>
        <fullName evidence="8">DUF202 domain-containing protein</fullName>
    </submittedName>
</protein>
<keyword evidence="3 6" id="KW-0812">Transmembrane</keyword>
<dbReference type="PANTHER" id="PTHR34187">
    <property type="entry name" value="FGR18P"/>
    <property type="match status" value="1"/>
</dbReference>
<evidence type="ECO:0000256" key="5">
    <source>
        <dbReference type="ARBA" id="ARBA00023136"/>
    </source>
</evidence>
<dbReference type="EMBL" id="JADOGI010000008">
    <property type="protein sequence ID" value="MBF8185052.1"/>
    <property type="molecule type" value="Genomic_DNA"/>
</dbReference>
<evidence type="ECO:0000313" key="8">
    <source>
        <dbReference type="EMBL" id="MBF8185052.1"/>
    </source>
</evidence>
<dbReference type="RefSeq" id="WP_195894033.1">
    <property type="nucleotide sequence ID" value="NZ_JADOGI010000008.1"/>
</dbReference>
<accession>A0A931A2J6</accession>
<evidence type="ECO:0000256" key="1">
    <source>
        <dbReference type="ARBA" id="ARBA00004651"/>
    </source>
</evidence>
<dbReference type="Pfam" id="PF02656">
    <property type="entry name" value="DUF202"/>
    <property type="match status" value="1"/>
</dbReference>
<keyword evidence="5 6" id="KW-0472">Membrane</keyword>
<evidence type="ECO:0000256" key="3">
    <source>
        <dbReference type="ARBA" id="ARBA00022692"/>
    </source>
</evidence>
<keyword evidence="4 6" id="KW-1133">Transmembrane helix</keyword>
<gene>
    <name evidence="8" type="ORF">ITP53_04725</name>
</gene>
<evidence type="ECO:0000256" key="4">
    <source>
        <dbReference type="ARBA" id="ARBA00022989"/>
    </source>
</evidence>
<proteinExistence type="predicted"/>
<feature type="domain" description="DUF202" evidence="7">
    <location>
        <begin position="19"/>
        <end position="87"/>
    </location>
</feature>
<dbReference type="InterPro" id="IPR003807">
    <property type="entry name" value="DUF202"/>
</dbReference>
<comment type="subcellular location">
    <subcellularLocation>
        <location evidence="1">Cell membrane</location>
        <topology evidence="1">Multi-pass membrane protein</topology>
    </subcellularLocation>
</comment>
<reference evidence="8" key="1">
    <citation type="submission" date="2020-11" db="EMBL/GenBank/DDBJ databases">
        <title>Whole-genome analyses of Nonomuraea sp. K274.</title>
        <authorList>
            <person name="Veyisoglu A."/>
        </authorList>
    </citation>
    <scope>NUCLEOTIDE SEQUENCE</scope>
    <source>
        <strain evidence="8">K274</strain>
    </source>
</reference>
<evidence type="ECO:0000313" key="9">
    <source>
        <dbReference type="Proteomes" id="UP000605361"/>
    </source>
</evidence>
<evidence type="ECO:0000259" key="7">
    <source>
        <dbReference type="Pfam" id="PF02656"/>
    </source>
</evidence>
<dbReference type="PANTHER" id="PTHR34187:SF2">
    <property type="entry name" value="DUF202 DOMAIN-CONTAINING PROTEIN"/>
    <property type="match status" value="1"/>
</dbReference>
<organism evidence="8 9">
    <name type="scientific">Nonomuraea cypriaca</name>
    <dbReference type="NCBI Taxonomy" id="1187855"/>
    <lineage>
        <taxon>Bacteria</taxon>
        <taxon>Bacillati</taxon>
        <taxon>Actinomycetota</taxon>
        <taxon>Actinomycetes</taxon>
        <taxon>Streptosporangiales</taxon>
        <taxon>Streptosporangiaceae</taxon>
        <taxon>Nonomuraea</taxon>
    </lineage>
</organism>
<sequence length="122" mass="13178">MGNVQQEQAKDGGSEPDVRFTFANERTFLAWSRTALALVIAGLAIVQVLPPFAGLPGGRRMLALPLIVLGALLPGGAYLEWRRNQRAMRHGRRLPRSSLPRVLVIVVTVVALAATAFVVLPV</sequence>
<comment type="caution">
    <text evidence="8">The sequence shown here is derived from an EMBL/GenBank/DDBJ whole genome shotgun (WGS) entry which is preliminary data.</text>
</comment>
<evidence type="ECO:0000256" key="6">
    <source>
        <dbReference type="SAM" id="Phobius"/>
    </source>
</evidence>
<dbReference type="AlphaFoldDB" id="A0A931A2J6"/>
<feature type="transmembrane region" description="Helical" evidence="6">
    <location>
        <begin position="61"/>
        <end position="81"/>
    </location>
</feature>
<keyword evidence="9" id="KW-1185">Reference proteome</keyword>